<evidence type="ECO:0000313" key="3">
    <source>
        <dbReference type="Proteomes" id="UP000008827"/>
    </source>
</evidence>
<keyword evidence="3" id="KW-1185">Reference proteome</keyword>
<name>A0A0R0HX02_SOYBN</name>
<reference evidence="2" key="2">
    <citation type="submission" date="2018-02" db="UniProtKB">
        <authorList>
            <consortium name="EnsemblPlants"/>
        </authorList>
    </citation>
    <scope>IDENTIFICATION</scope>
    <source>
        <strain evidence="2">Williams 82</strain>
    </source>
</reference>
<evidence type="ECO:0000313" key="2">
    <source>
        <dbReference type="EnsemblPlants" id="KRH33362"/>
    </source>
</evidence>
<gene>
    <name evidence="1" type="ORF">GLYMA_10G118500</name>
</gene>
<proteinExistence type="predicted"/>
<protein>
    <submittedName>
        <fullName evidence="1 2">Uncharacterized protein</fullName>
    </submittedName>
</protein>
<dbReference type="Gramene" id="KRH33362">
    <property type="protein sequence ID" value="KRH33362"/>
    <property type="gene ID" value="GLYMA_10G118500"/>
</dbReference>
<dbReference type="InParanoid" id="A0A0R0HX02"/>
<accession>A0A0R0HX02</accession>
<dbReference type="Proteomes" id="UP000008827">
    <property type="component" value="Chromosome 10"/>
</dbReference>
<sequence>MPTNNGPWTKLGYDNHLVTQTGSKTQQLIVNGKSDYESRSVRYSFPPVSVEPSIAPHPKSYMEVNCCLAVHIPPLRHPSMHTPTTFFRHEATSECLLYSV</sequence>
<reference evidence="1 2" key="1">
    <citation type="journal article" date="2010" name="Nature">
        <title>Genome sequence of the palaeopolyploid soybean.</title>
        <authorList>
            <person name="Schmutz J."/>
            <person name="Cannon S.B."/>
            <person name="Schlueter J."/>
            <person name="Ma J."/>
            <person name="Mitros T."/>
            <person name="Nelson W."/>
            <person name="Hyten D.L."/>
            <person name="Song Q."/>
            <person name="Thelen J.J."/>
            <person name="Cheng J."/>
            <person name="Xu D."/>
            <person name="Hellsten U."/>
            <person name="May G.D."/>
            <person name="Yu Y."/>
            <person name="Sakurai T."/>
            <person name="Umezawa T."/>
            <person name="Bhattacharyya M.K."/>
            <person name="Sandhu D."/>
            <person name="Valliyodan B."/>
            <person name="Lindquist E."/>
            <person name="Peto M."/>
            <person name="Grant D."/>
            <person name="Shu S."/>
            <person name="Goodstein D."/>
            <person name="Barry K."/>
            <person name="Futrell-Griggs M."/>
            <person name="Abernathy B."/>
            <person name="Du J."/>
            <person name="Tian Z."/>
            <person name="Zhu L."/>
            <person name="Gill N."/>
            <person name="Joshi T."/>
            <person name="Libault M."/>
            <person name="Sethuraman A."/>
            <person name="Zhang X.-C."/>
            <person name="Shinozaki K."/>
            <person name="Nguyen H.T."/>
            <person name="Wing R.A."/>
            <person name="Cregan P."/>
            <person name="Specht J."/>
            <person name="Grimwood J."/>
            <person name="Rokhsar D."/>
            <person name="Stacey G."/>
            <person name="Shoemaker R.C."/>
            <person name="Jackson S.A."/>
        </authorList>
    </citation>
    <scope>NUCLEOTIDE SEQUENCE</scope>
    <source>
        <strain evidence="2">cv. Williams 82</strain>
        <tissue evidence="1">Callus</tissue>
    </source>
</reference>
<dbReference type="EnsemblPlants" id="KRH33362">
    <property type="protein sequence ID" value="KRH33362"/>
    <property type="gene ID" value="GLYMA_10G118500"/>
</dbReference>
<reference evidence="1" key="3">
    <citation type="submission" date="2018-07" db="EMBL/GenBank/DDBJ databases">
        <title>WGS assembly of Glycine max.</title>
        <authorList>
            <person name="Schmutz J."/>
            <person name="Cannon S."/>
            <person name="Schlueter J."/>
            <person name="Ma J."/>
            <person name="Mitros T."/>
            <person name="Nelson W."/>
            <person name="Hyten D."/>
            <person name="Song Q."/>
            <person name="Thelen J."/>
            <person name="Cheng J."/>
            <person name="Xu D."/>
            <person name="Hellsten U."/>
            <person name="May G."/>
            <person name="Yu Y."/>
            <person name="Sakurai T."/>
            <person name="Umezawa T."/>
            <person name="Bhattacharyya M."/>
            <person name="Sandhu D."/>
            <person name="Valliyodan B."/>
            <person name="Lindquist E."/>
            <person name="Peto M."/>
            <person name="Grant D."/>
            <person name="Shu S."/>
            <person name="Goodstein D."/>
            <person name="Barry K."/>
            <person name="Futrell-Griggs M."/>
            <person name="Abernathy B."/>
            <person name="Du J."/>
            <person name="Tian Z."/>
            <person name="Zhu L."/>
            <person name="Gill N."/>
            <person name="Joshi T."/>
            <person name="Libault M."/>
            <person name="Sethuraman A."/>
            <person name="Zhang X."/>
            <person name="Shinozaki K."/>
            <person name="Nguyen H."/>
            <person name="Wing R."/>
            <person name="Cregan P."/>
            <person name="Specht J."/>
            <person name="Grimwood J."/>
            <person name="Rokhsar D."/>
            <person name="Stacey G."/>
            <person name="Shoemaker R."/>
            <person name="Jackson S."/>
        </authorList>
    </citation>
    <scope>NUCLEOTIDE SEQUENCE</scope>
    <source>
        <tissue evidence="1">Callus</tissue>
    </source>
</reference>
<dbReference type="EMBL" id="CM000843">
    <property type="protein sequence ID" value="KRH33362.1"/>
    <property type="molecule type" value="Genomic_DNA"/>
</dbReference>
<organism evidence="1">
    <name type="scientific">Glycine max</name>
    <name type="common">Soybean</name>
    <name type="synonym">Glycine hispida</name>
    <dbReference type="NCBI Taxonomy" id="3847"/>
    <lineage>
        <taxon>Eukaryota</taxon>
        <taxon>Viridiplantae</taxon>
        <taxon>Streptophyta</taxon>
        <taxon>Embryophyta</taxon>
        <taxon>Tracheophyta</taxon>
        <taxon>Spermatophyta</taxon>
        <taxon>Magnoliopsida</taxon>
        <taxon>eudicotyledons</taxon>
        <taxon>Gunneridae</taxon>
        <taxon>Pentapetalae</taxon>
        <taxon>rosids</taxon>
        <taxon>fabids</taxon>
        <taxon>Fabales</taxon>
        <taxon>Fabaceae</taxon>
        <taxon>Papilionoideae</taxon>
        <taxon>50 kb inversion clade</taxon>
        <taxon>NPAAA clade</taxon>
        <taxon>indigoferoid/millettioid clade</taxon>
        <taxon>Phaseoleae</taxon>
        <taxon>Glycine</taxon>
        <taxon>Glycine subgen. Soja</taxon>
    </lineage>
</organism>
<evidence type="ECO:0000313" key="1">
    <source>
        <dbReference type="EMBL" id="KRH33362.1"/>
    </source>
</evidence>
<dbReference type="AlphaFoldDB" id="A0A0R0HX02"/>
<dbReference type="STRING" id="3847.A0A0R0HX02"/>